<keyword evidence="4" id="KW-1133">Transmembrane helix</keyword>
<evidence type="ECO:0000313" key="8">
    <source>
        <dbReference type="Proteomes" id="UP000317778"/>
    </source>
</evidence>
<feature type="transmembrane region" description="Helical" evidence="4">
    <location>
        <begin position="71"/>
        <end position="87"/>
    </location>
</feature>
<dbReference type="PANTHER" id="PTHR22990:SF15">
    <property type="entry name" value="F-BOX ONLY PROTEIN 10"/>
    <property type="match status" value="1"/>
</dbReference>
<dbReference type="EMBL" id="NJBO01000016">
    <property type="protein sequence ID" value="TKJ40900.1"/>
    <property type="molecule type" value="Genomic_DNA"/>
</dbReference>
<evidence type="ECO:0008006" key="9">
    <source>
        <dbReference type="Google" id="ProtNLM"/>
    </source>
</evidence>
<sequence>MERSSRNRLRRIDCLRRCLMTFGASCVRWCGQCQPSKPRFGVWFRAGFPTPVTPTPGKESEVANKSRRKQGAGFLIAVLFLGGLALARKNVSDPSSWGVSDTVMLKDTTIVLNENLTVHPGGSLTLDHVTLKMNVGEDGQYRIEVDSGAAMFVRNGSVITDGDDDDDSLPCYSKGNARFCFVVRQGALFEMRQSELHECGFASEDWSDRGLYIEADNPVIEGNRITRNFQGIFLYSVVGARLVDNQIDSNSRGVCLHTSKHDTLIGNSISYNYGTGLMLDSADSNVVDSCVVIGNSRAPDECGSLYLWDADYNRITNCTINRSFRRGLLVFGRCLHNTIKANTIKGNGWEGIFLADSACHNVIEDCVICDNVLGGVNIATSPAREAIPVHYGHRNTIKNCIIGNNHSVGIRLGHLSDSTVIEGTRIVGNRYGILIDSTSTGNRITGSDIAESAVHGVYIIRNSSATIEDCNLSSNGGDGIRSEEGSYLIAAYNNITDNRGYGACNTDSTVTVDARHNWWGSAAGPGDGVSELVLYKPWLREPAGEVYQAE</sequence>
<evidence type="ECO:0000256" key="3">
    <source>
        <dbReference type="ARBA" id="ARBA00022786"/>
    </source>
</evidence>
<dbReference type="Pfam" id="PF05048">
    <property type="entry name" value="NosD"/>
    <property type="match status" value="1"/>
</dbReference>
<organism evidence="7 8">
    <name type="scientific">candidate division TA06 bacterium B3_TA06</name>
    <dbReference type="NCBI Taxonomy" id="2012487"/>
    <lineage>
        <taxon>Bacteria</taxon>
        <taxon>Bacteria division TA06</taxon>
    </lineage>
</organism>
<comment type="pathway">
    <text evidence="1">Protein modification; protein ubiquitination.</text>
</comment>
<dbReference type="InterPro" id="IPR022441">
    <property type="entry name" value="Para_beta_helix_rpt-2"/>
</dbReference>
<dbReference type="InterPro" id="IPR011050">
    <property type="entry name" value="Pectin_lyase_fold/virulence"/>
</dbReference>
<dbReference type="SUPFAM" id="SSF51126">
    <property type="entry name" value="Pectin lyase-like"/>
    <property type="match status" value="2"/>
</dbReference>
<dbReference type="InterPro" id="IPR039448">
    <property type="entry name" value="Beta_helix"/>
</dbReference>
<name>A0A532V104_UNCT6</name>
<dbReference type="InterPro" id="IPR006626">
    <property type="entry name" value="PbH1"/>
</dbReference>
<comment type="caution">
    <text evidence="7">The sequence shown here is derived from an EMBL/GenBank/DDBJ whole genome shotgun (WGS) entry which is preliminary data.</text>
</comment>
<dbReference type="AlphaFoldDB" id="A0A532V104"/>
<dbReference type="Proteomes" id="UP000317778">
    <property type="component" value="Unassembled WGS sequence"/>
</dbReference>
<keyword evidence="4" id="KW-0472">Membrane</keyword>
<feature type="domain" description="Right handed beta helix" evidence="6">
    <location>
        <begin position="304"/>
        <end position="381"/>
    </location>
</feature>
<dbReference type="InterPro" id="IPR012334">
    <property type="entry name" value="Pectin_lyas_fold"/>
</dbReference>
<dbReference type="Pfam" id="PF13229">
    <property type="entry name" value="Beta_helix"/>
    <property type="match status" value="2"/>
</dbReference>
<feature type="domain" description="Right handed beta helix" evidence="6">
    <location>
        <begin position="432"/>
        <end position="508"/>
    </location>
</feature>
<protein>
    <recommendedName>
        <fullName evidence="9">Right handed beta helix domain-containing protein</fullName>
    </recommendedName>
</protein>
<dbReference type="SMART" id="SM00710">
    <property type="entry name" value="PbH1"/>
    <property type="match status" value="11"/>
</dbReference>
<evidence type="ECO:0000259" key="6">
    <source>
        <dbReference type="Pfam" id="PF13229"/>
    </source>
</evidence>
<dbReference type="PANTHER" id="PTHR22990">
    <property type="entry name" value="F-BOX ONLY PROTEIN"/>
    <property type="match status" value="1"/>
</dbReference>
<keyword evidence="4" id="KW-0812">Transmembrane</keyword>
<dbReference type="Gene3D" id="2.160.20.10">
    <property type="entry name" value="Single-stranded right-handed beta-helix, Pectin lyase-like"/>
    <property type="match status" value="2"/>
</dbReference>
<dbReference type="InterPro" id="IPR051550">
    <property type="entry name" value="SCF-Subunits/Alg-Epimerases"/>
</dbReference>
<evidence type="ECO:0000259" key="5">
    <source>
        <dbReference type="Pfam" id="PF05048"/>
    </source>
</evidence>
<evidence type="ECO:0000313" key="7">
    <source>
        <dbReference type="EMBL" id="TKJ40900.1"/>
    </source>
</evidence>
<accession>A0A532V104</accession>
<reference evidence="7 8" key="1">
    <citation type="submission" date="2017-06" db="EMBL/GenBank/DDBJ databases">
        <title>Novel microbial phyla capable of carbon fixation and sulfur reduction in deep-sea sediments.</title>
        <authorList>
            <person name="Huang J."/>
            <person name="Baker B."/>
            <person name="Wang Y."/>
        </authorList>
    </citation>
    <scope>NUCLEOTIDE SEQUENCE [LARGE SCALE GENOMIC DNA]</scope>
    <source>
        <strain evidence="7">B3_TA06</strain>
    </source>
</reference>
<dbReference type="NCBIfam" id="TIGR03804">
    <property type="entry name" value="para_beta_helix"/>
    <property type="match status" value="2"/>
</dbReference>
<dbReference type="InterPro" id="IPR007742">
    <property type="entry name" value="NosD_dom"/>
</dbReference>
<gene>
    <name evidence="7" type="ORF">CEE36_09150</name>
</gene>
<feature type="domain" description="Periplasmic copper-binding protein NosD beta helix" evidence="5">
    <location>
        <begin position="208"/>
        <end position="295"/>
    </location>
</feature>
<evidence type="ECO:0000256" key="2">
    <source>
        <dbReference type="ARBA" id="ARBA00022737"/>
    </source>
</evidence>
<evidence type="ECO:0000256" key="4">
    <source>
        <dbReference type="SAM" id="Phobius"/>
    </source>
</evidence>
<keyword evidence="2" id="KW-0677">Repeat</keyword>
<evidence type="ECO:0000256" key="1">
    <source>
        <dbReference type="ARBA" id="ARBA00004906"/>
    </source>
</evidence>
<keyword evidence="3" id="KW-0833">Ubl conjugation pathway</keyword>
<proteinExistence type="predicted"/>